<proteinExistence type="predicted"/>
<gene>
    <name evidence="1" type="ORF">J2Z66_000887</name>
</gene>
<accession>A0ABS4INZ5</accession>
<keyword evidence="2" id="KW-1185">Reference proteome</keyword>
<evidence type="ECO:0000313" key="1">
    <source>
        <dbReference type="EMBL" id="MBP1989292.1"/>
    </source>
</evidence>
<evidence type="ECO:0000313" key="2">
    <source>
        <dbReference type="Proteomes" id="UP001519287"/>
    </source>
</evidence>
<dbReference type="EMBL" id="JAGGLB010000002">
    <property type="protein sequence ID" value="MBP1989292.1"/>
    <property type="molecule type" value="Genomic_DNA"/>
</dbReference>
<comment type="caution">
    <text evidence="1">The sequence shown here is derived from an EMBL/GenBank/DDBJ whole genome shotgun (WGS) entry which is preliminary data.</text>
</comment>
<sequence>MQTEWMNHSEEVLTSLSGKSVARLIPSSEGPKLLINREEYSLKETCWDVEMFHGRKSSMLIFYWKGEVKLSVKCAPLSNLLDLHSQDTAESEKKTADRGFNWSQVEAFLVRLYQCLNFKSRSVSLG</sequence>
<organism evidence="1 2">
    <name type="scientific">Paenibacillus eucommiae</name>
    <dbReference type="NCBI Taxonomy" id="1355755"/>
    <lineage>
        <taxon>Bacteria</taxon>
        <taxon>Bacillati</taxon>
        <taxon>Bacillota</taxon>
        <taxon>Bacilli</taxon>
        <taxon>Bacillales</taxon>
        <taxon>Paenibacillaceae</taxon>
        <taxon>Paenibacillus</taxon>
    </lineage>
</organism>
<name>A0ABS4INZ5_9BACL</name>
<dbReference type="RefSeq" id="WP_209970115.1">
    <property type="nucleotide sequence ID" value="NZ_JAGGLB010000002.1"/>
</dbReference>
<reference evidence="1 2" key="1">
    <citation type="submission" date="2021-03" db="EMBL/GenBank/DDBJ databases">
        <title>Genomic Encyclopedia of Type Strains, Phase IV (KMG-IV): sequencing the most valuable type-strain genomes for metagenomic binning, comparative biology and taxonomic classification.</title>
        <authorList>
            <person name="Goeker M."/>
        </authorList>
    </citation>
    <scope>NUCLEOTIDE SEQUENCE [LARGE SCALE GENOMIC DNA]</scope>
    <source>
        <strain evidence="1 2">DSM 26048</strain>
    </source>
</reference>
<protein>
    <submittedName>
        <fullName evidence="1">Uncharacterized protein</fullName>
    </submittedName>
</protein>
<dbReference type="Proteomes" id="UP001519287">
    <property type="component" value="Unassembled WGS sequence"/>
</dbReference>